<dbReference type="InterPro" id="IPR033453">
    <property type="entry name" value="Glyco_hydro_30_TIM-barrel"/>
</dbReference>
<keyword evidence="14" id="KW-1185">Reference proteome</keyword>
<dbReference type="GO" id="GO:0030163">
    <property type="term" value="P:protein catabolic process"/>
    <property type="evidence" value="ECO:0007669"/>
    <property type="project" value="UniProtKB-ARBA"/>
</dbReference>
<evidence type="ECO:0000256" key="8">
    <source>
        <dbReference type="ARBA" id="ARBA00022919"/>
    </source>
</evidence>
<evidence type="ECO:0000256" key="1">
    <source>
        <dbReference type="ARBA" id="ARBA00001013"/>
    </source>
</evidence>
<feature type="non-terminal residue" evidence="13">
    <location>
        <position position="444"/>
    </location>
</feature>
<evidence type="ECO:0000256" key="5">
    <source>
        <dbReference type="ARBA" id="ARBA00012658"/>
    </source>
</evidence>
<dbReference type="GO" id="GO:0010605">
    <property type="term" value="P:negative regulation of macromolecule metabolic process"/>
    <property type="evidence" value="ECO:0007669"/>
    <property type="project" value="UniProtKB-ARBA"/>
</dbReference>
<comment type="catalytic activity">
    <reaction evidence="1">
        <text>a beta-D-glucosyl-(1&lt;-&gt;1')-N-acylsphing-4-enine + H2O = an N-acylsphing-4-enine + D-glucose</text>
        <dbReference type="Rhea" id="RHEA:13269"/>
        <dbReference type="ChEBI" id="CHEBI:4167"/>
        <dbReference type="ChEBI" id="CHEBI:15377"/>
        <dbReference type="ChEBI" id="CHEBI:22801"/>
        <dbReference type="ChEBI" id="CHEBI:52639"/>
        <dbReference type="EC" id="3.2.1.45"/>
    </reaction>
    <physiologicalReaction direction="left-to-right" evidence="1">
        <dbReference type="Rhea" id="RHEA:13270"/>
    </physiologicalReaction>
</comment>
<dbReference type="GO" id="GO:0005102">
    <property type="term" value="F:signaling receptor binding"/>
    <property type="evidence" value="ECO:0007669"/>
    <property type="project" value="UniProtKB-ARBA"/>
</dbReference>
<dbReference type="PROSITE" id="PS51257">
    <property type="entry name" value="PROKAR_LIPOPROTEIN"/>
    <property type="match status" value="1"/>
</dbReference>
<sequence length="444" mass="49596">MVKQTLLRLSLLTITLFSCTSGTPCALKNIKPDYYVCVCNSTYCDTAPSADKISQGQYMVISTTRNGKRFNTQVFQAGKTSTTEAIYQVNTNETRQAINGFGGAFTDAAGINIASLPPDAQTHLIASYFGKDGLGYTVGRVPMASCDFSTHPYSYDDTPGDLNMTKFALASEDLKYKIPFIKEAMKMSPRPIKMFGSPWSAPAWMKENKNMTGKGSIIGSPGGSYYKAWAQYFVRFLQEYEKQNITFWGLTAQNEPIDGLIPNFPFQCMGYTPELYRDFIKLDLGPALEDAGYGKLKLMMLDDQRLFVIDWAKVVLGDPDASKYIAGIGIHWYLDTFLPASLLTDVHNLFPEKFIFATEACEGSLPWQKSLPVDLGSWERGAVYASDIINDLNNWVTGWTDWNLALDLKGGPNWVSNFVDSPILIDAGQKKFYKQPMFYILGHF</sequence>
<feature type="signal peptide" evidence="11">
    <location>
        <begin position="1"/>
        <end position="22"/>
    </location>
</feature>
<comment type="pathway">
    <text evidence="3">Lipid metabolism.</text>
</comment>
<dbReference type="GO" id="GO:0006680">
    <property type="term" value="P:glucosylceramide catabolic process"/>
    <property type="evidence" value="ECO:0007669"/>
    <property type="project" value="TreeGrafter"/>
</dbReference>
<dbReference type="GO" id="GO:0008202">
    <property type="term" value="P:steroid metabolic process"/>
    <property type="evidence" value="ECO:0007669"/>
    <property type="project" value="UniProtKB-ARBA"/>
</dbReference>
<comment type="pathway">
    <text evidence="2">Sphingolipid metabolism.</text>
</comment>
<comment type="caution">
    <text evidence="13">The sequence shown here is derived from an EMBL/GenBank/DDBJ whole genome shotgun (WGS) entry which is preliminary data.</text>
</comment>
<dbReference type="AlphaFoldDB" id="A0AAV4DL32"/>
<dbReference type="EMBL" id="BLXT01007982">
    <property type="protein sequence ID" value="GFO44730.1"/>
    <property type="molecule type" value="Genomic_DNA"/>
</dbReference>
<dbReference type="InterPro" id="IPR017853">
    <property type="entry name" value="GH"/>
</dbReference>
<dbReference type="GO" id="GO:0016758">
    <property type="term" value="F:hexosyltransferase activity"/>
    <property type="evidence" value="ECO:0007669"/>
    <property type="project" value="UniProtKB-ARBA"/>
</dbReference>
<evidence type="ECO:0000256" key="10">
    <source>
        <dbReference type="RuleBase" id="RU361188"/>
    </source>
</evidence>
<reference evidence="13 14" key="1">
    <citation type="journal article" date="2021" name="Elife">
        <title>Chloroplast acquisition without the gene transfer in kleptoplastic sea slugs, Plakobranchus ocellatus.</title>
        <authorList>
            <person name="Maeda T."/>
            <person name="Takahashi S."/>
            <person name="Yoshida T."/>
            <person name="Shimamura S."/>
            <person name="Takaki Y."/>
            <person name="Nagai Y."/>
            <person name="Toyoda A."/>
            <person name="Suzuki Y."/>
            <person name="Arimoto A."/>
            <person name="Ishii H."/>
            <person name="Satoh N."/>
            <person name="Nishiyama T."/>
            <person name="Hasebe M."/>
            <person name="Maruyama T."/>
            <person name="Minagawa J."/>
            <person name="Obokata J."/>
            <person name="Shigenobu S."/>
        </authorList>
    </citation>
    <scope>NUCLEOTIDE SEQUENCE [LARGE SCALE GENOMIC DNA]</scope>
</reference>
<evidence type="ECO:0000256" key="11">
    <source>
        <dbReference type="SAM" id="SignalP"/>
    </source>
</evidence>
<dbReference type="GO" id="GO:0006066">
    <property type="term" value="P:alcohol metabolic process"/>
    <property type="evidence" value="ECO:0007669"/>
    <property type="project" value="UniProtKB-ARBA"/>
</dbReference>
<dbReference type="EC" id="3.2.1.45" evidence="5 10"/>
<dbReference type="FunFam" id="3.20.20.80:FF:000030">
    <property type="entry name" value="Lysosomal acid glucosylceramidase"/>
    <property type="match status" value="1"/>
</dbReference>
<dbReference type="GO" id="GO:0005774">
    <property type="term" value="C:vacuolar membrane"/>
    <property type="evidence" value="ECO:0007669"/>
    <property type="project" value="UniProtKB-ARBA"/>
</dbReference>
<keyword evidence="9 10" id="KW-0443">Lipid metabolism</keyword>
<dbReference type="PRINTS" id="PR00843">
    <property type="entry name" value="GLHYDRLASE30"/>
</dbReference>
<evidence type="ECO:0000259" key="12">
    <source>
        <dbReference type="Pfam" id="PF02055"/>
    </source>
</evidence>
<evidence type="ECO:0000256" key="2">
    <source>
        <dbReference type="ARBA" id="ARBA00004991"/>
    </source>
</evidence>
<organism evidence="13 14">
    <name type="scientific">Plakobranchus ocellatus</name>
    <dbReference type="NCBI Taxonomy" id="259542"/>
    <lineage>
        <taxon>Eukaryota</taxon>
        <taxon>Metazoa</taxon>
        <taxon>Spiralia</taxon>
        <taxon>Lophotrochozoa</taxon>
        <taxon>Mollusca</taxon>
        <taxon>Gastropoda</taxon>
        <taxon>Heterobranchia</taxon>
        <taxon>Euthyneura</taxon>
        <taxon>Panpulmonata</taxon>
        <taxon>Sacoglossa</taxon>
        <taxon>Placobranchoidea</taxon>
        <taxon>Plakobranchidae</taxon>
        <taxon>Plakobranchus</taxon>
    </lineage>
</organism>
<evidence type="ECO:0000313" key="14">
    <source>
        <dbReference type="Proteomes" id="UP000735302"/>
    </source>
</evidence>
<feature type="chain" id="PRO_5043786167" description="Glucosylceramidase" evidence="11">
    <location>
        <begin position="23"/>
        <end position="444"/>
    </location>
</feature>
<proteinExistence type="inferred from homology"/>
<dbReference type="InterPro" id="IPR001139">
    <property type="entry name" value="Glyco_hydro_30"/>
</dbReference>
<dbReference type="Gene3D" id="3.20.20.80">
    <property type="entry name" value="Glycosidases"/>
    <property type="match status" value="1"/>
</dbReference>
<dbReference type="PANTHER" id="PTHR11069:SF23">
    <property type="entry name" value="LYSOSOMAL ACID GLUCOSYLCERAMIDASE"/>
    <property type="match status" value="1"/>
</dbReference>
<dbReference type="PANTHER" id="PTHR11069">
    <property type="entry name" value="GLUCOSYLCERAMIDASE"/>
    <property type="match status" value="1"/>
</dbReference>
<evidence type="ECO:0000256" key="3">
    <source>
        <dbReference type="ARBA" id="ARBA00005189"/>
    </source>
</evidence>
<dbReference type="GO" id="GO:0004348">
    <property type="term" value="F:glucosylceramidase activity"/>
    <property type="evidence" value="ECO:0007669"/>
    <property type="project" value="UniProtKB-EC"/>
</dbReference>
<evidence type="ECO:0000256" key="4">
    <source>
        <dbReference type="ARBA" id="ARBA00005382"/>
    </source>
</evidence>
<dbReference type="GO" id="GO:0005764">
    <property type="term" value="C:lysosome"/>
    <property type="evidence" value="ECO:0007669"/>
    <property type="project" value="UniProtKB-ARBA"/>
</dbReference>
<feature type="domain" description="Glycosyl hydrolase family 30 TIM-barrel" evidence="12">
    <location>
        <begin position="98"/>
        <end position="444"/>
    </location>
</feature>
<dbReference type="SUPFAM" id="SSF51011">
    <property type="entry name" value="Glycosyl hydrolase domain"/>
    <property type="match status" value="1"/>
</dbReference>
<keyword evidence="7 10" id="KW-0378">Hydrolase</keyword>
<dbReference type="GO" id="GO:0016241">
    <property type="term" value="P:regulation of macroautophagy"/>
    <property type="evidence" value="ECO:0007669"/>
    <property type="project" value="UniProtKB-ARBA"/>
</dbReference>
<comment type="similarity">
    <text evidence="4 10">Belongs to the glycosyl hydrolase 30 family.</text>
</comment>
<keyword evidence="10" id="KW-0326">Glycosidase</keyword>
<evidence type="ECO:0000256" key="7">
    <source>
        <dbReference type="ARBA" id="ARBA00022801"/>
    </source>
</evidence>
<dbReference type="GO" id="GO:0006914">
    <property type="term" value="P:autophagy"/>
    <property type="evidence" value="ECO:0007669"/>
    <property type="project" value="UniProtKB-ARBA"/>
</dbReference>
<evidence type="ECO:0000256" key="9">
    <source>
        <dbReference type="ARBA" id="ARBA00023098"/>
    </source>
</evidence>
<dbReference type="GO" id="GO:0007040">
    <property type="term" value="P:lysosome organization"/>
    <property type="evidence" value="ECO:0007669"/>
    <property type="project" value="UniProtKB-ARBA"/>
</dbReference>
<dbReference type="GO" id="GO:0042391">
    <property type="term" value="P:regulation of membrane potential"/>
    <property type="evidence" value="ECO:0007669"/>
    <property type="project" value="UniProtKB-ARBA"/>
</dbReference>
<dbReference type="GO" id="GO:0051246">
    <property type="term" value="P:regulation of protein metabolic process"/>
    <property type="evidence" value="ECO:0007669"/>
    <property type="project" value="UniProtKB-ARBA"/>
</dbReference>
<dbReference type="SUPFAM" id="SSF51445">
    <property type="entry name" value="(Trans)glycosidases"/>
    <property type="match status" value="1"/>
</dbReference>
<gene>
    <name evidence="13" type="ORF">PoB_007123500</name>
</gene>
<evidence type="ECO:0000256" key="6">
    <source>
        <dbReference type="ARBA" id="ARBA00022729"/>
    </source>
</evidence>
<dbReference type="Pfam" id="PF02055">
    <property type="entry name" value="Glyco_hydro_30"/>
    <property type="match status" value="1"/>
</dbReference>
<keyword evidence="8 10" id="KW-0746">Sphingolipid metabolism</keyword>
<dbReference type="GO" id="GO:0032006">
    <property type="term" value="P:regulation of TOR signaling"/>
    <property type="evidence" value="ECO:0007669"/>
    <property type="project" value="UniProtKB-ARBA"/>
</dbReference>
<name>A0AAV4DL32_9GAST</name>
<protein>
    <recommendedName>
        <fullName evidence="5 10">Glucosylceramidase</fullName>
        <ecNumber evidence="5 10">3.2.1.45</ecNumber>
    </recommendedName>
</protein>
<evidence type="ECO:0000313" key="13">
    <source>
        <dbReference type="EMBL" id="GFO44730.1"/>
    </source>
</evidence>
<keyword evidence="6 11" id="KW-0732">Signal</keyword>
<dbReference type="Proteomes" id="UP000735302">
    <property type="component" value="Unassembled WGS sequence"/>
</dbReference>
<accession>A0AAV4DL32</accession>